<dbReference type="Gene3D" id="3.30.1300.10">
    <property type="entry name" value="Pantoate-beta-alanine ligase, C-terminal domain"/>
    <property type="match status" value="1"/>
</dbReference>
<dbReference type="PATRIC" id="fig|945713.3.peg.62"/>
<comment type="subcellular location">
    <subcellularLocation>
        <location evidence="8">Cytoplasm</location>
    </subcellularLocation>
</comment>
<keyword evidence="5 8" id="KW-0547">Nucleotide-binding</keyword>
<organism evidence="9 10">
    <name type="scientific">Ignavibacterium album (strain DSM 19864 / JCM 16511 / NBRC 101810 / Mat9-16)</name>
    <dbReference type="NCBI Taxonomy" id="945713"/>
    <lineage>
        <taxon>Bacteria</taxon>
        <taxon>Pseudomonadati</taxon>
        <taxon>Ignavibacteriota</taxon>
        <taxon>Ignavibacteria</taxon>
        <taxon>Ignavibacteriales</taxon>
        <taxon>Ignavibacteriaceae</taxon>
        <taxon>Ignavibacterium</taxon>
    </lineage>
</organism>
<comment type="subunit">
    <text evidence="8">Homodimer.</text>
</comment>
<dbReference type="CDD" id="cd00560">
    <property type="entry name" value="PanC"/>
    <property type="match status" value="1"/>
</dbReference>
<feature type="active site" description="Proton donor" evidence="8">
    <location>
        <position position="37"/>
    </location>
</feature>
<proteinExistence type="inferred from homology"/>
<dbReference type="HOGENOM" id="CLU_047148_0_0_10"/>
<evidence type="ECO:0000256" key="7">
    <source>
        <dbReference type="ARBA" id="ARBA00048258"/>
    </source>
</evidence>
<dbReference type="UniPathway" id="UPA00028">
    <property type="reaction ID" value="UER00005"/>
</dbReference>
<dbReference type="KEGG" id="ial:IALB_0062"/>
<dbReference type="NCBIfam" id="TIGR00018">
    <property type="entry name" value="panC"/>
    <property type="match status" value="1"/>
</dbReference>
<feature type="binding site" evidence="8">
    <location>
        <position position="153"/>
    </location>
    <ligand>
        <name>(R)-pantoate</name>
        <dbReference type="ChEBI" id="CHEBI:15980"/>
    </ligand>
</feature>
<dbReference type="InterPro" id="IPR014729">
    <property type="entry name" value="Rossmann-like_a/b/a_fold"/>
</dbReference>
<dbReference type="EC" id="6.3.2.1" evidence="8"/>
<dbReference type="GO" id="GO:0005829">
    <property type="term" value="C:cytosol"/>
    <property type="evidence" value="ECO:0007669"/>
    <property type="project" value="TreeGrafter"/>
</dbReference>
<dbReference type="NCBIfam" id="TIGR00125">
    <property type="entry name" value="cyt_tran_rel"/>
    <property type="match status" value="1"/>
</dbReference>
<dbReference type="SUPFAM" id="SSF52374">
    <property type="entry name" value="Nucleotidylyl transferase"/>
    <property type="match status" value="1"/>
</dbReference>
<dbReference type="RefSeq" id="WP_014558936.1">
    <property type="nucleotide sequence ID" value="NC_017464.1"/>
</dbReference>
<dbReference type="Gene3D" id="3.40.50.620">
    <property type="entry name" value="HUPs"/>
    <property type="match status" value="1"/>
</dbReference>
<feature type="binding site" evidence="8">
    <location>
        <position position="61"/>
    </location>
    <ligand>
        <name>(R)-pantoate</name>
        <dbReference type="ChEBI" id="CHEBI:15980"/>
    </ligand>
</feature>
<keyword evidence="10" id="KW-1185">Reference proteome</keyword>
<keyword evidence="6 8" id="KW-0067">ATP-binding</keyword>
<keyword evidence="4 8" id="KW-0566">Pantothenate biosynthesis</keyword>
<dbReference type="Pfam" id="PF02569">
    <property type="entry name" value="Pantoate_ligase"/>
    <property type="match status" value="1"/>
</dbReference>
<dbReference type="AlphaFoldDB" id="I0AFL9"/>
<dbReference type="InterPro" id="IPR003721">
    <property type="entry name" value="Pantoate_ligase"/>
</dbReference>
<comment type="pathway">
    <text evidence="1 8">Cofactor biosynthesis; (R)-pantothenate biosynthesis; (R)-pantothenate from (R)-pantoate and beta-alanine: step 1/1.</text>
</comment>
<dbReference type="InterPro" id="IPR004821">
    <property type="entry name" value="Cyt_trans-like"/>
</dbReference>
<evidence type="ECO:0000256" key="1">
    <source>
        <dbReference type="ARBA" id="ARBA00004990"/>
    </source>
</evidence>
<dbReference type="FunFam" id="3.40.50.620:FF:000013">
    <property type="entry name" value="Pantothenate synthetase"/>
    <property type="match status" value="1"/>
</dbReference>
<evidence type="ECO:0000313" key="9">
    <source>
        <dbReference type="EMBL" id="AFH47776.1"/>
    </source>
</evidence>
<feature type="binding site" evidence="8">
    <location>
        <begin position="184"/>
        <end position="187"/>
    </location>
    <ligand>
        <name>ATP</name>
        <dbReference type="ChEBI" id="CHEBI:30616"/>
    </ligand>
</feature>
<dbReference type="eggNOG" id="COG0414">
    <property type="taxonomic scope" value="Bacteria"/>
</dbReference>
<dbReference type="PANTHER" id="PTHR21299:SF1">
    <property type="entry name" value="PANTOATE--BETA-ALANINE LIGASE"/>
    <property type="match status" value="1"/>
</dbReference>
<accession>I0AFL9</accession>
<dbReference type="Proteomes" id="UP000007394">
    <property type="component" value="Chromosome"/>
</dbReference>
<evidence type="ECO:0000256" key="8">
    <source>
        <dbReference type="HAMAP-Rule" id="MF_00158"/>
    </source>
</evidence>
<reference evidence="9 10" key="1">
    <citation type="journal article" date="2012" name="Front. Microbiol.">
        <title>Complete genome of Ignavibacterium album, a metabolically versatile, flagellated, facultative anaerobe from the phylum Chlorobi.</title>
        <authorList>
            <person name="Liu Z."/>
            <person name="Frigaard N.-U."/>
            <person name="Vogl K."/>
            <person name="Iino T."/>
            <person name="Ohkuma M."/>
            <person name="Overmann J."/>
            <person name="Bryant D.A."/>
        </authorList>
    </citation>
    <scope>NUCLEOTIDE SEQUENCE [LARGE SCALE GENOMIC DNA]</scope>
    <source>
        <strain evidence="10">DSM 19864 / JCM 16511 / NBRC 101810 / Mat9-16</strain>
    </source>
</reference>
<dbReference type="GO" id="GO:0005524">
    <property type="term" value="F:ATP binding"/>
    <property type="evidence" value="ECO:0007669"/>
    <property type="project" value="UniProtKB-KW"/>
</dbReference>
<gene>
    <name evidence="8 9" type="primary">panC</name>
    <name evidence="9" type="ordered locus">IALB_0062</name>
</gene>
<dbReference type="PANTHER" id="PTHR21299">
    <property type="entry name" value="CYTIDYLATE KINASE/PANTOATE-BETA-ALANINE LIGASE"/>
    <property type="match status" value="1"/>
</dbReference>
<evidence type="ECO:0000256" key="2">
    <source>
        <dbReference type="ARBA" id="ARBA00009256"/>
    </source>
</evidence>
<dbReference type="InterPro" id="IPR042176">
    <property type="entry name" value="Pantoate_ligase_C"/>
</dbReference>
<dbReference type="EMBL" id="CP003418">
    <property type="protein sequence ID" value="AFH47776.1"/>
    <property type="molecule type" value="Genomic_DNA"/>
</dbReference>
<feature type="binding site" evidence="8">
    <location>
        <begin position="30"/>
        <end position="37"/>
    </location>
    <ligand>
        <name>ATP</name>
        <dbReference type="ChEBI" id="CHEBI:30616"/>
    </ligand>
</feature>
<comment type="function">
    <text evidence="8">Catalyzes the condensation of pantoate with beta-alanine in an ATP-dependent reaction via a pantoyl-adenylate intermediate.</text>
</comment>
<evidence type="ECO:0000256" key="5">
    <source>
        <dbReference type="ARBA" id="ARBA00022741"/>
    </source>
</evidence>
<dbReference type="STRING" id="945713.IALB_0062"/>
<evidence type="ECO:0000256" key="4">
    <source>
        <dbReference type="ARBA" id="ARBA00022655"/>
    </source>
</evidence>
<protein>
    <recommendedName>
        <fullName evidence="8">Pantothenate synthetase</fullName>
        <shortName evidence="8">PS</shortName>
        <ecNumber evidence="8">6.3.2.1</ecNumber>
    </recommendedName>
    <alternativeName>
        <fullName evidence="8">Pantoate--beta-alanine ligase</fullName>
    </alternativeName>
    <alternativeName>
        <fullName evidence="8">Pantoate-activating enzyme</fullName>
    </alternativeName>
</protein>
<dbReference type="GO" id="GO:0015940">
    <property type="term" value="P:pantothenate biosynthetic process"/>
    <property type="evidence" value="ECO:0007669"/>
    <property type="project" value="UniProtKB-UniRule"/>
</dbReference>
<feature type="binding site" evidence="8">
    <location>
        <begin position="147"/>
        <end position="150"/>
    </location>
    <ligand>
        <name>ATP</name>
        <dbReference type="ChEBI" id="CHEBI:30616"/>
    </ligand>
</feature>
<keyword evidence="8" id="KW-0963">Cytoplasm</keyword>
<feature type="binding site" evidence="8">
    <location>
        <position position="176"/>
    </location>
    <ligand>
        <name>ATP</name>
        <dbReference type="ChEBI" id="CHEBI:30616"/>
    </ligand>
</feature>
<dbReference type="HAMAP" id="MF_00158">
    <property type="entry name" value="PanC"/>
    <property type="match status" value="1"/>
</dbReference>
<comment type="catalytic activity">
    <reaction evidence="7 8">
        <text>(R)-pantoate + beta-alanine + ATP = (R)-pantothenate + AMP + diphosphate + H(+)</text>
        <dbReference type="Rhea" id="RHEA:10912"/>
        <dbReference type="ChEBI" id="CHEBI:15378"/>
        <dbReference type="ChEBI" id="CHEBI:15980"/>
        <dbReference type="ChEBI" id="CHEBI:29032"/>
        <dbReference type="ChEBI" id="CHEBI:30616"/>
        <dbReference type="ChEBI" id="CHEBI:33019"/>
        <dbReference type="ChEBI" id="CHEBI:57966"/>
        <dbReference type="ChEBI" id="CHEBI:456215"/>
        <dbReference type="EC" id="6.3.2.1"/>
    </reaction>
</comment>
<sequence>MIIVEKISEWKQIRESRSFINKSVGFVPTMGALHDGHIALIERSLKENDLTVVSIFVNPTQFNNKNDLRNYPITLENDIEILTRLKVDYLFHPTYKELYPDDYTYKVIESKFSKILCGKYRPGHFEGVLTVVMKLFNLVRPQRAYFGEKDFQQLQLIKGMVNSFFMNIKIVSVPTVREKDGLAMSSRNLRLTKEERLLAAEFPKILSSGIPIRQIKNNLKRKGFKVEYVEKIGNRIFAAVYLGKVRLIDNVKI</sequence>
<keyword evidence="3 8" id="KW-0436">Ligase</keyword>
<comment type="miscellaneous">
    <text evidence="8">The reaction proceeds by a bi uni uni bi ping pong mechanism.</text>
</comment>
<comment type="similarity">
    <text evidence="2 8">Belongs to the pantothenate synthetase family.</text>
</comment>
<dbReference type="OrthoDB" id="9773087at2"/>
<evidence type="ECO:0000313" key="10">
    <source>
        <dbReference type="Proteomes" id="UP000007394"/>
    </source>
</evidence>
<name>I0AFL9_IGNAJ</name>
<dbReference type="GO" id="GO:0004592">
    <property type="term" value="F:pantoate-beta-alanine ligase activity"/>
    <property type="evidence" value="ECO:0007669"/>
    <property type="project" value="UniProtKB-UniRule"/>
</dbReference>
<feature type="binding site" evidence="8">
    <location>
        <position position="61"/>
    </location>
    <ligand>
        <name>beta-alanine</name>
        <dbReference type="ChEBI" id="CHEBI:57966"/>
    </ligand>
</feature>
<evidence type="ECO:0000256" key="6">
    <source>
        <dbReference type="ARBA" id="ARBA00022840"/>
    </source>
</evidence>
<evidence type="ECO:0000256" key="3">
    <source>
        <dbReference type="ARBA" id="ARBA00022598"/>
    </source>
</evidence>